<evidence type="ECO:0000313" key="3">
    <source>
        <dbReference type="EMBL" id="KKQ33878.1"/>
    </source>
</evidence>
<organism evidence="3 4">
    <name type="scientific">Candidatus Nomurabacteria bacterium GW2011_GWB1_37_5</name>
    <dbReference type="NCBI Taxonomy" id="1618742"/>
    <lineage>
        <taxon>Bacteria</taxon>
        <taxon>Candidatus Nomuraibacteriota</taxon>
    </lineage>
</organism>
<keyword evidence="2" id="KW-0472">Membrane</keyword>
<gene>
    <name evidence="3" type="ORF">US50_C0069G0002</name>
</gene>
<dbReference type="EMBL" id="LBTF01000069">
    <property type="protein sequence ID" value="KKQ33878.1"/>
    <property type="molecule type" value="Genomic_DNA"/>
</dbReference>
<evidence type="ECO:0000313" key="4">
    <source>
        <dbReference type="Proteomes" id="UP000033876"/>
    </source>
</evidence>
<protein>
    <recommendedName>
        <fullName evidence="5">DUF11 domain-containing protein</fullName>
    </recommendedName>
</protein>
<evidence type="ECO:0000256" key="2">
    <source>
        <dbReference type="SAM" id="Phobius"/>
    </source>
</evidence>
<feature type="region of interest" description="Disordered" evidence="1">
    <location>
        <begin position="20"/>
        <end position="86"/>
    </location>
</feature>
<evidence type="ECO:0000256" key="1">
    <source>
        <dbReference type="SAM" id="MobiDB-lite"/>
    </source>
</evidence>
<feature type="transmembrane region" description="Helical" evidence="2">
    <location>
        <begin position="99"/>
        <end position="119"/>
    </location>
</feature>
<proteinExistence type="predicted"/>
<evidence type="ECO:0008006" key="5">
    <source>
        <dbReference type="Google" id="ProtNLM"/>
    </source>
</evidence>
<reference evidence="3 4" key="1">
    <citation type="journal article" date="2015" name="Nature">
        <title>rRNA introns, odd ribosomes, and small enigmatic genomes across a large radiation of phyla.</title>
        <authorList>
            <person name="Brown C.T."/>
            <person name="Hug L.A."/>
            <person name="Thomas B.C."/>
            <person name="Sharon I."/>
            <person name="Castelle C.J."/>
            <person name="Singh A."/>
            <person name="Wilkins M.J."/>
            <person name="Williams K.H."/>
            <person name="Banfield J.F."/>
        </authorList>
    </citation>
    <scope>NUCLEOTIDE SEQUENCE [LARGE SCALE GENOMIC DNA]</scope>
</reference>
<comment type="caution">
    <text evidence="3">The sequence shown here is derived from an EMBL/GenBank/DDBJ whole genome shotgun (WGS) entry which is preliminary data.</text>
</comment>
<feature type="compositionally biased region" description="Polar residues" evidence="1">
    <location>
        <begin position="51"/>
        <end position="68"/>
    </location>
</feature>
<sequence>MANEDLNKINRLEEIQRKLYSRTDPVHRKKDKKMDSISYGVPTGWGEEDSTGSSRSDLGTSRGPTSSRPGVGSEKMTEDGPFRHPMNKARPRSSIFKKFFYFSLLVLAGALVFSFFKIYKGGNVVSPENIDIIISANPFIQSGEEFDTEVSILNRNTSQIEVNSLALEYQKGFISSETPSQSPPYEGGEGVERKKFNIENVASGGTSLGNAKITLFGEQGSKRELKATLEYRIAGSSATFVKVQTFEVTFSSSPLIFTIDAPSSVNPNQDVTLSIKIASNTNTISKDMLVKAVYPIGFQFKESTPMPFVSDNVWFLGDLNPSAEKSIIIKGSMLGETGETKIINVLVGEKDKSSETGISTLYGSLTKTFLLEAPSLLVNLLVGGRDQAEYAFQSQKTVNASLSWANNQPGRLNDMEVRVKITGNALNKNSIKVKNGFYDIANDVLVWDKETIPAFASVEPGTQGILEFEFSSTSTQFPSLVVSPQIELLASISANRPNESNFFESIANSDT</sequence>
<name>A0A0G0GS30_9BACT</name>
<keyword evidence="2" id="KW-1133">Transmembrane helix</keyword>
<keyword evidence="2" id="KW-0812">Transmembrane</keyword>
<accession>A0A0G0GS30</accession>
<dbReference type="AlphaFoldDB" id="A0A0G0GS30"/>
<dbReference type="Proteomes" id="UP000033876">
    <property type="component" value="Unassembled WGS sequence"/>
</dbReference>